<dbReference type="EMBL" id="CP050139">
    <property type="protein sequence ID" value="QIP36443.1"/>
    <property type="molecule type" value="Genomic_DNA"/>
</dbReference>
<protein>
    <recommendedName>
        <fullName evidence="3">Serine protease</fullName>
    </recommendedName>
</protein>
<dbReference type="SUPFAM" id="SSF50494">
    <property type="entry name" value="Trypsin-like serine proteases"/>
    <property type="match status" value="1"/>
</dbReference>
<dbReference type="InterPro" id="IPR009003">
    <property type="entry name" value="Peptidase_S1_PA"/>
</dbReference>
<sequence>MILRYLSQRPFLVCLMAVGTYVAVVTTGRCLGPFVIAHRDMAHQSGPDIVADESCFDGQRVPGAERAALDAVVFLYVEGPDGRGDRSGTGTIIRNSRTAGGHNRILTVRHVVQHALETHGRIRVIDRYGKYLGEARQAPATILSGSRLAQEVDSAVAGMNGDGAVLLDMVDVRNWYDSIRGLEIVPVYRGILTGWFSDPSALMPGVSGAALLNDRNQVIAVVQAAAGGGQYPPTFRTQLTVHNILRFLKPHQGEEETVQSVSFYHGANGYFMPLSGPGVLETLHLQPVMAVSEGGENVHVFGYPMDTCIAYHGRVYPKDSMPLMGIPNRLRVLLGF</sequence>
<organism evidence="1 2">
    <name type="scientific">Komagataeibacter rhaeticus</name>
    <dbReference type="NCBI Taxonomy" id="215221"/>
    <lineage>
        <taxon>Bacteria</taxon>
        <taxon>Pseudomonadati</taxon>
        <taxon>Pseudomonadota</taxon>
        <taxon>Alphaproteobacteria</taxon>
        <taxon>Acetobacterales</taxon>
        <taxon>Acetobacteraceae</taxon>
        <taxon>Komagataeibacter</taxon>
    </lineage>
</organism>
<dbReference type="RefSeq" id="WP_146750225.1">
    <property type="nucleotide sequence ID" value="NZ_CALMTF010000075.1"/>
</dbReference>
<dbReference type="KEGG" id="kre:GWK63_14050"/>
<gene>
    <name evidence="1" type="ORF">GWK63_14050</name>
</gene>
<evidence type="ECO:0000313" key="1">
    <source>
        <dbReference type="EMBL" id="QIP36443.1"/>
    </source>
</evidence>
<evidence type="ECO:0008006" key="3">
    <source>
        <dbReference type="Google" id="ProtNLM"/>
    </source>
</evidence>
<dbReference type="GeneID" id="85023290"/>
<reference evidence="1 2" key="1">
    <citation type="submission" date="2020-03" db="EMBL/GenBank/DDBJ databases">
        <title>Isolation of cellulose-producing strains, genome characterization and application of the synthesized cellulose films as an economical and sustainable material for piezoelectric sensor construction.</title>
        <authorList>
            <person name="Mangayil R.K."/>
        </authorList>
    </citation>
    <scope>NUCLEOTIDE SEQUENCE [LARGE SCALE GENOMIC DNA]</scope>
    <source>
        <strain evidence="1 2">ENS 9a1a</strain>
    </source>
</reference>
<name>A0A858JRC7_9PROT</name>
<dbReference type="AlphaFoldDB" id="A0A858JRC7"/>
<keyword evidence="2" id="KW-1185">Reference proteome</keyword>
<proteinExistence type="predicted"/>
<accession>A0A858JRC7</accession>
<evidence type="ECO:0000313" key="2">
    <source>
        <dbReference type="Proteomes" id="UP000502533"/>
    </source>
</evidence>
<dbReference type="Proteomes" id="UP000502533">
    <property type="component" value="Chromosome"/>
</dbReference>